<dbReference type="HOGENOM" id="CLU_1967397_0_0_7"/>
<evidence type="ECO:0000313" key="2">
    <source>
        <dbReference type="EMBL" id="ACT18371.1"/>
    </source>
</evidence>
<dbReference type="OrthoDB" id="5397852at2"/>
<protein>
    <recommendedName>
        <fullName evidence="3">Lipoprotein</fullName>
    </recommendedName>
</protein>
<sequence>MKMYQRLVAALALGAALAFGTAGCQGDSKVINVSEIGSKPELFNGEITLAGVVGAISPYDKTVVGLMDVKELQCKSANCEKVYIPVRVVERTPSVGDEIKATGSFHKYPNGFTFDAKKVKLVKKHDLKK</sequence>
<evidence type="ECO:0000256" key="1">
    <source>
        <dbReference type="SAM" id="SignalP"/>
    </source>
</evidence>
<feature type="signal peptide" evidence="1">
    <location>
        <begin position="1"/>
        <end position="24"/>
    </location>
</feature>
<dbReference type="PROSITE" id="PS51257">
    <property type="entry name" value="PROKAR_LIPOPROTEIN"/>
    <property type="match status" value="1"/>
</dbReference>
<name>C6DZ63_GEOSM</name>
<keyword evidence="1" id="KW-0732">Signal</keyword>
<feature type="chain" id="PRO_5002964352" description="Lipoprotein" evidence="1">
    <location>
        <begin position="25"/>
        <end position="129"/>
    </location>
</feature>
<proteinExistence type="predicted"/>
<evidence type="ECO:0008006" key="3">
    <source>
        <dbReference type="Google" id="ProtNLM"/>
    </source>
</evidence>
<gene>
    <name evidence="2" type="ordered locus">GM21_2323</name>
</gene>
<reference evidence="2" key="1">
    <citation type="submission" date="2009-07" db="EMBL/GenBank/DDBJ databases">
        <title>Complete sequence of Geobacter sp. M21.</title>
        <authorList>
            <consortium name="US DOE Joint Genome Institute"/>
            <person name="Lucas S."/>
            <person name="Copeland A."/>
            <person name="Lapidus A."/>
            <person name="Glavina del Rio T."/>
            <person name="Dalin E."/>
            <person name="Tice H."/>
            <person name="Bruce D."/>
            <person name="Goodwin L."/>
            <person name="Pitluck S."/>
            <person name="Saunders E."/>
            <person name="Brettin T."/>
            <person name="Detter J.C."/>
            <person name="Han C."/>
            <person name="Larimer F."/>
            <person name="Land M."/>
            <person name="Hauser L."/>
            <person name="Kyrpides N."/>
            <person name="Ovchinnikova G."/>
            <person name="Lovley D."/>
        </authorList>
    </citation>
    <scope>NUCLEOTIDE SEQUENCE [LARGE SCALE GENOMIC DNA]</scope>
    <source>
        <strain evidence="2">M21</strain>
    </source>
</reference>
<dbReference type="EMBL" id="CP001661">
    <property type="protein sequence ID" value="ACT18371.1"/>
    <property type="molecule type" value="Genomic_DNA"/>
</dbReference>
<organism evidence="2">
    <name type="scientific">Geobacter sp. (strain M21)</name>
    <dbReference type="NCBI Taxonomy" id="443144"/>
    <lineage>
        <taxon>Bacteria</taxon>
        <taxon>Pseudomonadati</taxon>
        <taxon>Thermodesulfobacteriota</taxon>
        <taxon>Desulfuromonadia</taxon>
        <taxon>Geobacterales</taxon>
        <taxon>Geobacteraceae</taxon>
        <taxon>Geobacter</taxon>
    </lineage>
</organism>
<accession>C6DZ63</accession>
<dbReference type="AlphaFoldDB" id="C6DZ63"/>
<dbReference type="KEGG" id="gem:GM21_2323"/>